<evidence type="ECO:0000256" key="1">
    <source>
        <dbReference type="ARBA" id="ARBA00009369"/>
    </source>
</evidence>
<evidence type="ECO:0000313" key="9">
    <source>
        <dbReference type="Proteomes" id="UP001461341"/>
    </source>
</evidence>
<dbReference type="PANTHER" id="PTHR34138">
    <property type="entry name" value="CELL SHAPE-DETERMINING PROTEIN MREC"/>
    <property type="match status" value="1"/>
</dbReference>
<feature type="domain" description="Rod shape-determining protein MreC beta-barrel core" evidence="7">
    <location>
        <begin position="115"/>
        <end position="260"/>
    </location>
</feature>
<evidence type="ECO:0000256" key="6">
    <source>
        <dbReference type="SAM" id="Phobius"/>
    </source>
</evidence>
<comment type="similarity">
    <text evidence="1">Belongs to the MreC family.</text>
</comment>
<proteinExistence type="inferred from homology"/>
<evidence type="ECO:0000256" key="2">
    <source>
        <dbReference type="ARBA" id="ARBA00013855"/>
    </source>
</evidence>
<dbReference type="PANTHER" id="PTHR34138:SF1">
    <property type="entry name" value="CELL SHAPE-DETERMINING PROTEIN MREC"/>
    <property type="match status" value="1"/>
</dbReference>
<organism evidence="8 9">
    <name type="scientific">Thermatribacter velox</name>
    <dbReference type="NCBI Taxonomy" id="3039681"/>
    <lineage>
        <taxon>Bacteria</taxon>
        <taxon>Pseudomonadati</taxon>
        <taxon>Atribacterota</taxon>
        <taxon>Atribacteria</taxon>
        <taxon>Atribacterales</taxon>
        <taxon>Thermatribacteraceae</taxon>
        <taxon>Thermatribacter</taxon>
    </lineage>
</organism>
<evidence type="ECO:0000313" key="8">
    <source>
        <dbReference type="EMBL" id="WZL76912.1"/>
    </source>
</evidence>
<dbReference type="EMBL" id="CP121689">
    <property type="protein sequence ID" value="WZL76912.1"/>
    <property type="molecule type" value="Genomic_DNA"/>
</dbReference>
<name>A0ABZ2YDL1_9BACT</name>
<accession>A0ABZ2YDL1</accession>
<sequence length="265" mass="29313">MRKVYIVGAVIAVISFQFFVFSVLRGGIPFVEEWRVVSKGFYQGGMVVKRSFLNVCTYFASKRMLLEENQRLKMEVGILENENSLLRERIQKLEAAVEAQEIEKEVPFEIVPAQVIGSSPEEWLGILVIDVGEKQGIRKGLPVVTYQGLVGRVEKVYRSYAVVRTILSSSFTAGVLVQRTRDIGMVVGSGDGLCSVEYILRGAGVQKGDLVVTSGISEGMPRGIVVGKVEEVVEKPGQLFKEIILRPSCDFDFLSRVFVVVGEKG</sequence>
<gene>
    <name evidence="8" type="primary">mreC</name>
    <name evidence="8" type="ORF">QBE54_04070</name>
</gene>
<protein>
    <recommendedName>
        <fullName evidence="2">Cell shape-determining protein MreC</fullName>
    </recommendedName>
    <alternativeName>
        <fullName evidence="4">Cell shape protein MreC</fullName>
    </alternativeName>
</protein>
<feature type="transmembrane region" description="Helical" evidence="6">
    <location>
        <begin position="6"/>
        <end position="24"/>
    </location>
</feature>
<dbReference type="RefSeq" id="WP_369019077.1">
    <property type="nucleotide sequence ID" value="NZ_CP121689.1"/>
</dbReference>
<dbReference type="InterPro" id="IPR055342">
    <property type="entry name" value="MreC_beta-barrel_core"/>
</dbReference>
<dbReference type="InterPro" id="IPR042175">
    <property type="entry name" value="Cell/Rod_MreC_2"/>
</dbReference>
<keyword evidence="6" id="KW-1133">Transmembrane helix</keyword>
<dbReference type="Pfam" id="PF04085">
    <property type="entry name" value="MreC"/>
    <property type="match status" value="1"/>
</dbReference>
<keyword evidence="9" id="KW-1185">Reference proteome</keyword>
<dbReference type="PIRSF" id="PIRSF038471">
    <property type="entry name" value="MreC"/>
    <property type="match status" value="1"/>
</dbReference>
<feature type="coiled-coil region" evidence="5">
    <location>
        <begin position="62"/>
        <end position="103"/>
    </location>
</feature>
<keyword evidence="3" id="KW-0133">Cell shape</keyword>
<evidence type="ECO:0000256" key="3">
    <source>
        <dbReference type="ARBA" id="ARBA00022960"/>
    </source>
</evidence>
<keyword evidence="6" id="KW-0812">Transmembrane</keyword>
<dbReference type="InterPro" id="IPR007221">
    <property type="entry name" value="MreC"/>
</dbReference>
<dbReference type="Gene3D" id="2.40.10.350">
    <property type="entry name" value="Rod shape-determining protein MreC, domain 2"/>
    <property type="match status" value="1"/>
</dbReference>
<dbReference type="Gene3D" id="2.40.10.340">
    <property type="entry name" value="Rod shape-determining protein MreC, domain 1"/>
    <property type="match status" value="1"/>
</dbReference>
<dbReference type="InterPro" id="IPR042177">
    <property type="entry name" value="Cell/Rod_1"/>
</dbReference>
<keyword evidence="6" id="KW-0472">Membrane</keyword>
<evidence type="ECO:0000256" key="5">
    <source>
        <dbReference type="SAM" id="Coils"/>
    </source>
</evidence>
<reference evidence="8 9" key="1">
    <citation type="submission" date="2023-03" db="EMBL/GenBank/DDBJ databases">
        <title>Novel Species.</title>
        <authorList>
            <person name="Ma S."/>
        </authorList>
    </citation>
    <scope>NUCLEOTIDE SEQUENCE [LARGE SCALE GENOMIC DNA]</scope>
    <source>
        <strain evidence="8 9">B11</strain>
    </source>
</reference>
<evidence type="ECO:0000256" key="4">
    <source>
        <dbReference type="ARBA" id="ARBA00032089"/>
    </source>
</evidence>
<evidence type="ECO:0000259" key="7">
    <source>
        <dbReference type="Pfam" id="PF04085"/>
    </source>
</evidence>
<keyword evidence="5" id="KW-0175">Coiled coil</keyword>
<dbReference type="Proteomes" id="UP001461341">
    <property type="component" value="Chromosome"/>
</dbReference>